<evidence type="ECO:0000313" key="4">
    <source>
        <dbReference type="Proteomes" id="UP000230709"/>
    </source>
</evidence>
<keyword evidence="1" id="KW-0560">Oxidoreductase</keyword>
<dbReference type="PANTHER" id="PTHR43364:SF4">
    <property type="entry name" value="NAD(P)-LINKED OXIDOREDUCTASE SUPERFAMILY PROTEIN"/>
    <property type="match status" value="1"/>
</dbReference>
<evidence type="ECO:0000313" key="3">
    <source>
        <dbReference type="EMBL" id="ATQ67431.1"/>
    </source>
</evidence>
<dbReference type="Gene3D" id="3.20.20.100">
    <property type="entry name" value="NADP-dependent oxidoreductase domain"/>
    <property type="match status" value="1"/>
</dbReference>
<dbReference type="RefSeq" id="WP_003608734.1">
    <property type="nucleotide sequence ID" value="NZ_ADVE02000001.1"/>
</dbReference>
<dbReference type="InterPro" id="IPR050523">
    <property type="entry name" value="AKR_Detox_Biosynth"/>
</dbReference>
<dbReference type="CDD" id="cd19148">
    <property type="entry name" value="AKR_AKR11B1"/>
    <property type="match status" value="1"/>
</dbReference>
<dbReference type="FunFam" id="3.20.20.100:FF:000004">
    <property type="entry name" value="Oxidoreductase, aldo/keto reductase"/>
    <property type="match status" value="1"/>
</dbReference>
<name>A0A2D2CXF0_METT3</name>
<keyword evidence="4" id="KW-1185">Reference proteome</keyword>
<protein>
    <submittedName>
        <fullName evidence="3">Aldo/keto reductase</fullName>
    </submittedName>
</protein>
<dbReference type="SUPFAM" id="SSF51430">
    <property type="entry name" value="NAD(P)-linked oxidoreductase"/>
    <property type="match status" value="1"/>
</dbReference>
<reference evidence="4" key="1">
    <citation type="submission" date="2017-10" db="EMBL/GenBank/DDBJ databases">
        <title>Completed PacBio SMRT sequence of Methylosinus trichosporium OB3b reveals presence of a third large plasmid.</title>
        <authorList>
            <person name="Charles T.C."/>
            <person name="Lynch M.D.J."/>
            <person name="Heil J.R."/>
            <person name="Cheng J."/>
        </authorList>
    </citation>
    <scope>NUCLEOTIDE SEQUENCE [LARGE SCALE GENOMIC DNA]</scope>
    <source>
        <strain evidence="4">OB3b</strain>
    </source>
</reference>
<proteinExistence type="predicted"/>
<dbReference type="KEGG" id="mtw:CQW49_05630"/>
<evidence type="ECO:0000256" key="1">
    <source>
        <dbReference type="ARBA" id="ARBA00023002"/>
    </source>
</evidence>
<dbReference type="GO" id="GO:0016491">
    <property type="term" value="F:oxidoreductase activity"/>
    <property type="evidence" value="ECO:0007669"/>
    <property type="project" value="UniProtKB-KW"/>
</dbReference>
<dbReference type="PANTHER" id="PTHR43364">
    <property type="entry name" value="NADH-SPECIFIC METHYLGLYOXAL REDUCTASE-RELATED"/>
    <property type="match status" value="1"/>
</dbReference>
<dbReference type="InterPro" id="IPR036812">
    <property type="entry name" value="NAD(P)_OxRdtase_dom_sf"/>
</dbReference>
<dbReference type="EMBL" id="CP023737">
    <property type="protein sequence ID" value="ATQ67431.1"/>
    <property type="molecule type" value="Genomic_DNA"/>
</dbReference>
<dbReference type="AlphaFoldDB" id="A0A2D2CXF0"/>
<sequence>MAEKTSALESISIDGLPVPASRIALGTWAIGGWMWGGSDERAAIATIHAALDHGVTLIDTAPVYGFGRAEEIVGKALAEGGRRQRALIATKVGLDWRDGKPFRNASRARIETEVEDSLRRLRTDAIDLYQLHWPDPATPIEETAAGMEALRKAGKIRAIGVSNLSPAQMDAFRAVAPLQTAQPPYNLFERGIEADVLPYCTRERIVTLCYGALCRGLLAGTITEETRFEGDDLRRRDPKFQAPRRAHYLDAVARLDQFARDNYGKRVIHLALRFVLDTAWTNIALWGARRPEQLAPIAEISGWRLDEAAMRAIDAILAETIVDPVGPEFMAPPPRGEG</sequence>
<dbReference type="InterPro" id="IPR020471">
    <property type="entry name" value="AKR"/>
</dbReference>
<organism evidence="3 4">
    <name type="scientific">Methylosinus trichosporium (strain ATCC 35070 / NCIMB 11131 / UNIQEM 75 / OB3b)</name>
    <dbReference type="NCBI Taxonomy" id="595536"/>
    <lineage>
        <taxon>Bacteria</taxon>
        <taxon>Pseudomonadati</taxon>
        <taxon>Pseudomonadota</taxon>
        <taxon>Alphaproteobacteria</taxon>
        <taxon>Hyphomicrobiales</taxon>
        <taxon>Methylocystaceae</taxon>
        <taxon>Methylosinus</taxon>
    </lineage>
</organism>
<evidence type="ECO:0000259" key="2">
    <source>
        <dbReference type="Pfam" id="PF00248"/>
    </source>
</evidence>
<dbReference type="STRING" id="595536.GCA_000178815_04030"/>
<dbReference type="GO" id="GO:0005829">
    <property type="term" value="C:cytosol"/>
    <property type="evidence" value="ECO:0007669"/>
    <property type="project" value="UniProtKB-ARBA"/>
</dbReference>
<dbReference type="InterPro" id="IPR023210">
    <property type="entry name" value="NADP_OxRdtase_dom"/>
</dbReference>
<dbReference type="Proteomes" id="UP000230709">
    <property type="component" value="Chromosome"/>
</dbReference>
<gene>
    <name evidence="3" type="ORF">CQW49_05630</name>
</gene>
<dbReference type="Pfam" id="PF00248">
    <property type="entry name" value="Aldo_ket_red"/>
    <property type="match status" value="1"/>
</dbReference>
<dbReference type="PRINTS" id="PR00069">
    <property type="entry name" value="ALDKETRDTASE"/>
</dbReference>
<accession>A0A2D2CXF0</accession>
<feature type="domain" description="NADP-dependent oxidoreductase" evidence="2">
    <location>
        <begin position="22"/>
        <end position="317"/>
    </location>
</feature>